<accession>A0AAV5AJ02</accession>
<dbReference type="InterPro" id="IPR047142">
    <property type="entry name" value="OryJ/VirC-like"/>
</dbReference>
<sequence length="161" mass="17567">MAAEPSHTKPEGFKNSVQRINVPGLPGISNAFLWKTSETPSKDGNTKPNFDGTERIGDRINGFVCSGGTNFFIQDLAPGAEIPMHRSNTIDYIIVISGTIVSTSPEKPEEDFRLTAGDVLVRKANSHGWKNIGPEWVRWACIIVDAKPVVLNGQTLVEGFM</sequence>
<dbReference type="EMBL" id="BPWL01000008">
    <property type="protein sequence ID" value="GJJ12830.1"/>
    <property type="molecule type" value="Genomic_DNA"/>
</dbReference>
<protein>
    <recommendedName>
        <fullName evidence="2">Cupin type-2 domain-containing protein</fullName>
    </recommendedName>
</protein>
<keyword evidence="4" id="KW-1185">Reference proteome</keyword>
<reference evidence="3" key="1">
    <citation type="submission" date="2021-10" db="EMBL/GenBank/DDBJ databases">
        <title>De novo Genome Assembly of Clathrus columnatus (Basidiomycota, Fungi) Using Illumina and Nanopore Sequence Data.</title>
        <authorList>
            <person name="Ogiso-Tanaka E."/>
            <person name="Itagaki H."/>
            <person name="Hosoya T."/>
            <person name="Hosaka K."/>
        </authorList>
    </citation>
    <scope>NUCLEOTIDE SEQUENCE</scope>
    <source>
        <strain evidence="3">MO-923</strain>
    </source>
</reference>
<dbReference type="PANTHER" id="PTHR36156:SF2">
    <property type="entry name" value="CUPIN TYPE-2 DOMAIN-CONTAINING PROTEIN"/>
    <property type="match status" value="1"/>
</dbReference>
<dbReference type="Proteomes" id="UP001050691">
    <property type="component" value="Unassembled WGS sequence"/>
</dbReference>
<dbReference type="Gene3D" id="2.60.120.10">
    <property type="entry name" value="Jelly Rolls"/>
    <property type="match status" value="1"/>
</dbReference>
<feature type="compositionally biased region" description="Basic and acidic residues" evidence="1">
    <location>
        <begin position="1"/>
        <end position="12"/>
    </location>
</feature>
<feature type="domain" description="Cupin type-2" evidence="2">
    <location>
        <begin position="73"/>
        <end position="142"/>
    </location>
</feature>
<evidence type="ECO:0000313" key="4">
    <source>
        <dbReference type="Proteomes" id="UP001050691"/>
    </source>
</evidence>
<evidence type="ECO:0000256" key="1">
    <source>
        <dbReference type="SAM" id="MobiDB-lite"/>
    </source>
</evidence>
<proteinExistence type="predicted"/>
<comment type="caution">
    <text evidence="3">The sequence shown here is derived from an EMBL/GenBank/DDBJ whole genome shotgun (WGS) entry which is preliminary data.</text>
</comment>
<gene>
    <name evidence="3" type="ORF">Clacol_007075</name>
</gene>
<dbReference type="InterPro" id="IPR014710">
    <property type="entry name" value="RmlC-like_jellyroll"/>
</dbReference>
<dbReference type="Pfam" id="PF07883">
    <property type="entry name" value="Cupin_2"/>
    <property type="match status" value="1"/>
</dbReference>
<dbReference type="InterPro" id="IPR013096">
    <property type="entry name" value="Cupin_2"/>
</dbReference>
<dbReference type="InterPro" id="IPR011051">
    <property type="entry name" value="RmlC_Cupin_sf"/>
</dbReference>
<evidence type="ECO:0000259" key="2">
    <source>
        <dbReference type="Pfam" id="PF07883"/>
    </source>
</evidence>
<feature type="region of interest" description="Disordered" evidence="1">
    <location>
        <begin position="35"/>
        <end position="54"/>
    </location>
</feature>
<feature type="region of interest" description="Disordered" evidence="1">
    <location>
        <begin position="1"/>
        <end position="20"/>
    </location>
</feature>
<organism evidence="3 4">
    <name type="scientific">Clathrus columnatus</name>
    <dbReference type="NCBI Taxonomy" id="1419009"/>
    <lineage>
        <taxon>Eukaryota</taxon>
        <taxon>Fungi</taxon>
        <taxon>Dikarya</taxon>
        <taxon>Basidiomycota</taxon>
        <taxon>Agaricomycotina</taxon>
        <taxon>Agaricomycetes</taxon>
        <taxon>Phallomycetidae</taxon>
        <taxon>Phallales</taxon>
        <taxon>Clathraceae</taxon>
        <taxon>Clathrus</taxon>
    </lineage>
</organism>
<dbReference type="SUPFAM" id="SSF51182">
    <property type="entry name" value="RmlC-like cupins"/>
    <property type="match status" value="1"/>
</dbReference>
<name>A0AAV5AJ02_9AGAM</name>
<dbReference type="AlphaFoldDB" id="A0AAV5AJ02"/>
<dbReference type="CDD" id="cd02231">
    <property type="entry name" value="cupin_BLL6423-like"/>
    <property type="match status" value="1"/>
</dbReference>
<dbReference type="PANTHER" id="PTHR36156">
    <property type="entry name" value="SLR2101 PROTEIN"/>
    <property type="match status" value="1"/>
</dbReference>
<evidence type="ECO:0000313" key="3">
    <source>
        <dbReference type="EMBL" id="GJJ12830.1"/>
    </source>
</evidence>